<evidence type="ECO:0000256" key="1">
    <source>
        <dbReference type="ARBA" id="ARBA00022801"/>
    </source>
</evidence>
<keyword evidence="7" id="KW-0347">Helicase</keyword>
<feature type="domain" description="Helicase C-terminal" evidence="6">
    <location>
        <begin position="945"/>
        <end position="1100"/>
    </location>
</feature>
<dbReference type="GO" id="GO:0008270">
    <property type="term" value="F:zinc ion binding"/>
    <property type="evidence" value="ECO:0007669"/>
    <property type="project" value="UniProtKB-KW"/>
</dbReference>
<dbReference type="OrthoDB" id="9760715at2"/>
<dbReference type="Pfam" id="PF00271">
    <property type="entry name" value="Helicase_C"/>
    <property type="match status" value="1"/>
</dbReference>
<evidence type="ECO:0000256" key="3">
    <source>
        <dbReference type="SAM" id="MobiDB-lite"/>
    </source>
</evidence>
<name>A0A0B2A9S3_9MICO</name>
<dbReference type="GO" id="GO:0005524">
    <property type="term" value="F:ATP binding"/>
    <property type="evidence" value="ECO:0007669"/>
    <property type="project" value="InterPro"/>
</dbReference>
<dbReference type="RefSeq" id="WP_039396816.1">
    <property type="nucleotide sequence ID" value="NZ_JTDK01000006.1"/>
</dbReference>
<evidence type="ECO:0000313" key="8">
    <source>
        <dbReference type="Proteomes" id="UP000031030"/>
    </source>
</evidence>
<dbReference type="AlphaFoldDB" id="A0A0B2A9S3"/>
<accession>A0A0B2A9S3</accession>
<dbReference type="PANTHER" id="PTHR10799">
    <property type="entry name" value="SNF2/RAD54 HELICASE FAMILY"/>
    <property type="match status" value="1"/>
</dbReference>
<keyword evidence="7" id="KW-0547">Nucleotide-binding</keyword>
<dbReference type="SMART" id="SM00490">
    <property type="entry name" value="HELICc"/>
    <property type="match status" value="1"/>
</dbReference>
<dbReference type="InterPro" id="IPR001650">
    <property type="entry name" value="Helicase_C-like"/>
</dbReference>
<dbReference type="PROSITE" id="PS51194">
    <property type="entry name" value="HELICASE_CTER"/>
    <property type="match status" value="1"/>
</dbReference>
<comment type="caution">
    <text evidence="7">The sequence shown here is derived from an EMBL/GenBank/DDBJ whole genome shotgun (WGS) entry which is preliminary data.</text>
</comment>
<protein>
    <submittedName>
        <fullName evidence="7">DNA/RNA helicase</fullName>
    </submittedName>
</protein>
<dbReference type="Gene3D" id="3.40.50.300">
    <property type="entry name" value="P-loop containing nucleotide triphosphate hydrolases"/>
    <property type="match status" value="1"/>
</dbReference>
<dbReference type="InterPro" id="IPR014001">
    <property type="entry name" value="Helicase_ATP-bd"/>
</dbReference>
<evidence type="ECO:0000256" key="2">
    <source>
        <dbReference type="PROSITE-ProRule" id="PRU00325"/>
    </source>
</evidence>
<dbReference type="Pfam" id="PF04434">
    <property type="entry name" value="SWIM"/>
    <property type="match status" value="1"/>
</dbReference>
<keyword evidence="8" id="KW-1185">Reference proteome</keyword>
<evidence type="ECO:0000259" key="4">
    <source>
        <dbReference type="PROSITE" id="PS50966"/>
    </source>
</evidence>
<feature type="domain" description="SWIM-type" evidence="4">
    <location>
        <begin position="56"/>
        <end position="93"/>
    </location>
</feature>
<dbReference type="GO" id="GO:0004386">
    <property type="term" value="F:helicase activity"/>
    <property type="evidence" value="ECO:0007669"/>
    <property type="project" value="UniProtKB-KW"/>
</dbReference>
<dbReference type="PROSITE" id="PS51192">
    <property type="entry name" value="HELICASE_ATP_BIND_1"/>
    <property type="match status" value="1"/>
</dbReference>
<keyword evidence="7" id="KW-0067">ATP-binding</keyword>
<dbReference type="InterPro" id="IPR049730">
    <property type="entry name" value="SNF2/RAD54-like_C"/>
</dbReference>
<dbReference type="Proteomes" id="UP000031030">
    <property type="component" value="Unassembled WGS sequence"/>
</dbReference>
<dbReference type="InterPro" id="IPR038718">
    <property type="entry name" value="SNF2-like_sf"/>
</dbReference>
<organism evidence="7 8">
    <name type="scientific">Microbacterium mangrovi</name>
    <dbReference type="NCBI Taxonomy" id="1348253"/>
    <lineage>
        <taxon>Bacteria</taxon>
        <taxon>Bacillati</taxon>
        <taxon>Actinomycetota</taxon>
        <taxon>Actinomycetes</taxon>
        <taxon>Micrococcales</taxon>
        <taxon>Microbacteriaceae</taxon>
        <taxon>Microbacterium</taxon>
    </lineage>
</organism>
<evidence type="ECO:0000259" key="5">
    <source>
        <dbReference type="PROSITE" id="PS51192"/>
    </source>
</evidence>
<feature type="domain" description="Helicase ATP-binding" evidence="5">
    <location>
        <begin position="652"/>
        <end position="814"/>
    </location>
</feature>
<dbReference type="Pfam" id="PF00176">
    <property type="entry name" value="SNF2-rel_dom"/>
    <property type="match status" value="1"/>
</dbReference>
<dbReference type="Gene3D" id="3.40.50.10810">
    <property type="entry name" value="Tandem AAA-ATPase domain"/>
    <property type="match status" value="1"/>
</dbReference>
<evidence type="ECO:0000259" key="6">
    <source>
        <dbReference type="PROSITE" id="PS51194"/>
    </source>
</evidence>
<dbReference type="CDD" id="cd18793">
    <property type="entry name" value="SF2_C_SNF"/>
    <property type="match status" value="1"/>
</dbReference>
<dbReference type="InterPro" id="IPR027417">
    <property type="entry name" value="P-loop_NTPase"/>
</dbReference>
<keyword evidence="2" id="KW-0863">Zinc-finger</keyword>
<dbReference type="SMART" id="SM00487">
    <property type="entry name" value="DEXDc"/>
    <property type="match status" value="1"/>
</dbReference>
<keyword evidence="2" id="KW-0479">Metal-binding</keyword>
<dbReference type="PROSITE" id="PS50966">
    <property type="entry name" value="ZF_SWIM"/>
    <property type="match status" value="1"/>
</dbReference>
<gene>
    <name evidence="7" type="ORF">LK09_05130</name>
</gene>
<keyword evidence="1" id="KW-0378">Hydrolase</keyword>
<dbReference type="InterPro" id="IPR000330">
    <property type="entry name" value="SNF2_N"/>
</dbReference>
<reference evidence="7 8" key="1">
    <citation type="submission" date="2014-11" db="EMBL/GenBank/DDBJ databases">
        <title>Genome sequence of Microbacterium mangrovi MUSC 115(T).</title>
        <authorList>
            <person name="Lee L.-H."/>
        </authorList>
    </citation>
    <scope>NUCLEOTIDE SEQUENCE [LARGE SCALE GENOMIC DNA]</scope>
    <source>
        <strain evidence="7 8">MUSC 115</strain>
    </source>
</reference>
<dbReference type="EMBL" id="JTDK01000006">
    <property type="protein sequence ID" value="KHK98391.1"/>
    <property type="molecule type" value="Genomic_DNA"/>
</dbReference>
<dbReference type="STRING" id="1348253.LK09_05130"/>
<keyword evidence="2" id="KW-0862">Zinc</keyword>
<dbReference type="InterPro" id="IPR007527">
    <property type="entry name" value="Znf_SWIM"/>
</dbReference>
<evidence type="ECO:0000313" key="7">
    <source>
        <dbReference type="EMBL" id="KHK98391.1"/>
    </source>
</evidence>
<dbReference type="SUPFAM" id="SSF52540">
    <property type="entry name" value="P-loop containing nucleoside triphosphate hydrolases"/>
    <property type="match status" value="2"/>
</dbReference>
<feature type="region of interest" description="Disordered" evidence="3">
    <location>
        <begin position="99"/>
        <end position="145"/>
    </location>
</feature>
<proteinExistence type="predicted"/>
<sequence>MNAPFVEPDAIRRQAWGGAFTRGTQYFHDGAVRDVRWDADARTITGDVAGSNARRYRCVVRLLANSDGIDSTRCSCPMEADCKHVVATLLASNAGRLRSRLPQPADLPGAAPGGYPRPVAPEPSRGTSWRDLIPATPSASPGGTKHPLALGVELRHRVQRSTRSWAPPTVEAVTPRVLATSPTGLLVGMRPLMRSPSTGRWIQGQVSWDAVRRPGGGYDDAHARWMAELYSIARDVRTGAVFTDVSDWLTLDTAESGLLWSHLAAARELGLPIVSTRKDASVVLADEPGSATLEISRAPGGGLRLTPRITIDGVLYDPAHVRPVGRTGVYAFTPDRPHIALTLAAVPLGATTAALLGRTEPVVVPPEDVDEFARSALPRLRRTGSVVAGAGYELPTPEPPRLVLEVAHLPGHTIEHVLRWRYGTRSVAYEPDPADDLRDPEAESALRLRVEEAWADAADLPFAASGLLHDTDAARFAVHVVPALRAIDGVSVLSTGTAPDYRELTDAPHIAISTVESTDRDWFDLGVVVTIDGRRIPFGALFTALSLRRKNMLLADGGYFSLAHPALQQLRDLIDEAAEVVEWDVDTIRVSRAQVDFWEEFEDLADESTAAVSWRATAEALRSVGSIEHTDAPAGLNARLRPYQQTGFDWLAFLWRHRLGGILADDMGLGKTLQMLAMVQYAREAGESRPFLVVAPTSVLSTWRSEAARFVPELEVAVLDATSAKRGRTVADAAAAADLVVTSYTLARLDEDEFAAVEWSALVLDEAQFVKNPRTKLHRAVKSFSADAVFAITGTPMENSLTELWALLSLTAPGLFASARAFREDYVGPIEQGKVPENQEGAAYREARLNRLRRRIRPLVLRRTKELVASDLPPKQEQELLIDLRPAHRALYDATLQRERQKVLGLLDDLDRNRFIVFRSLTLLRMLSLSPALIDPAHAAMPSAKLDALLEQLPDLAAEGHRALVFSQFTSFLDLAEDRLRDAGIPFTRLDGSTRDRGGVVDGFREGDAPVFLISLKAGGFGLTLTEADYVFLLDPWWNPAAEAQAIDRTHRIGQQRHVFVYRLIAAGTIEEKVLELQRRKARLFQSVMDDDALFAQALDADDIRGLFDA</sequence>
<dbReference type="GO" id="GO:0016787">
    <property type="term" value="F:hydrolase activity"/>
    <property type="evidence" value="ECO:0007669"/>
    <property type="project" value="UniProtKB-KW"/>
</dbReference>